<evidence type="ECO:0000313" key="1">
    <source>
        <dbReference type="EMBL" id="JAG12448.1"/>
    </source>
</evidence>
<protein>
    <submittedName>
        <fullName evidence="1">Cyclin-T1</fullName>
    </submittedName>
</protein>
<dbReference type="AlphaFoldDB" id="A0A0A9X0Z4"/>
<feature type="non-terminal residue" evidence="1">
    <location>
        <position position="1"/>
    </location>
</feature>
<name>A0A0A9X0Z4_LYGHE</name>
<sequence>IVVVVVVNCGGIGAAKSTYADNDGNDDANSCYSRISFVFRYNPYRNFIGNIDVDAITYSAVRLPISGSSSTSWLATNKLYDYWVFVMQSMDIPHTSTNVKSEKDLKVMASITALKYLL</sequence>
<proteinExistence type="predicted"/>
<organism evidence="1">
    <name type="scientific">Lygus hesperus</name>
    <name type="common">Western plant bug</name>
    <dbReference type="NCBI Taxonomy" id="30085"/>
    <lineage>
        <taxon>Eukaryota</taxon>
        <taxon>Metazoa</taxon>
        <taxon>Ecdysozoa</taxon>
        <taxon>Arthropoda</taxon>
        <taxon>Hexapoda</taxon>
        <taxon>Insecta</taxon>
        <taxon>Pterygota</taxon>
        <taxon>Neoptera</taxon>
        <taxon>Paraneoptera</taxon>
        <taxon>Hemiptera</taxon>
        <taxon>Heteroptera</taxon>
        <taxon>Panheteroptera</taxon>
        <taxon>Cimicomorpha</taxon>
        <taxon>Miridae</taxon>
        <taxon>Mirini</taxon>
        <taxon>Lygus</taxon>
    </lineage>
</organism>
<accession>A0A0A9X0Z4</accession>
<dbReference type="EMBL" id="GBHO01031156">
    <property type="protein sequence ID" value="JAG12448.1"/>
    <property type="molecule type" value="Transcribed_RNA"/>
</dbReference>
<reference evidence="1" key="2">
    <citation type="submission" date="2014-07" db="EMBL/GenBank/DDBJ databases">
        <authorList>
            <person name="Hull J."/>
        </authorList>
    </citation>
    <scope>NUCLEOTIDE SEQUENCE</scope>
</reference>
<reference evidence="1" key="1">
    <citation type="journal article" date="2014" name="PLoS ONE">
        <title>Transcriptome-Based Identification of ABC Transporters in the Western Tarnished Plant Bug Lygus hesperus.</title>
        <authorList>
            <person name="Hull J.J."/>
            <person name="Chaney K."/>
            <person name="Geib S.M."/>
            <person name="Fabrick J.A."/>
            <person name="Brent C.S."/>
            <person name="Walsh D."/>
            <person name="Lavine L.C."/>
        </authorList>
    </citation>
    <scope>NUCLEOTIDE SEQUENCE</scope>
</reference>
<gene>
    <name evidence="1" type="primary">CCNT1_0</name>
    <name evidence="1" type="ORF">CM83_47680</name>
</gene>